<keyword evidence="2" id="KW-1185">Reference proteome</keyword>
<protein>
    <submittedName>
        <fullName evidence="1">SCAN domain-containing protein 3</fullName>
    </submittedName>
</protein>
<dbReference type="AlphaFoldDB" id="A0AAV7JFH9"/>
<accession>A0AAV7JFH9</accession>
<proteinExistence type="predicted"/>
<name>A0AAV7JFH9_9METZ</name>
<dbReference type="EMBL" id="JAKMXF010000342">
    <property type="protein sequence ID" value="KAI6647538.1"/>
    <property type="molecule type" value="Genomic_DNA"/>
</dbReference>
<dbReference type="PANTHER" id="PTHR45913">
    <property type="entry name" value="EPM2A-INTERACTING PROTEIN 1"/>
    <property type="match status" value="1"/>
</dbReference>
<comment type="caution">
    <text evidence="1">The sequence shown here is derived from an EMBL/GenBank/DDBJ whole genome shotgun (WGS) entry which is preliminary data.</text>
</comment>
<dbReference type="Proteomes" id="UP001165289">
    <property type="component" value="Unassembled WGS sequence"/>
</dbReference>
<evidence type="ECO:0000313" key="1">
    <source>
        <dbReference type="EMBL" id="KAI6647538.1"/>
    </source>
</evidence>
<sequence length="166" mass="19240">MSLTNNCGKYYDDGECRTVITSFITKLKLFKSNVSRRELRQFPNLIQNQVSTEDFLRYCGYLEDLKEDIVERFADVINMEYRDGLSARVHAICNSIADQYPALWARAKMMILSFPRSYLVEKGFSVVVGLLIKMKNRLEITKRGDLRVFLTKFSPDLKNLVTGYQA</sequence>
<reference evidence="1 2" key="1">
    <citation type="journal article" date="2023" name="BMC Biol.">
        <title>The compact genome of the sponge Oopsacas minuta (Hexactinellida) is lacking key metazoan core genes.</title>
        <authorList>
            <person name="Santini S."/>
            <person name="Schenkelaars Q."/>
            <person name="Jourda C."/>
            <person name="Duchesne M."/>
            <person name="Belahbib H."/>
            <person name="Rocher C."/>
            <person name="Selva M."/>
            <person name="Riesgo A."/>
            <person name="Vervoort M."/>
            <person name="Leys S.P."/>
            <person name="Kodjabachian L."/>
            <person name="Le Bivic A."/>
            <person name="Borchiellini C."/>
            <person name="Claverie J.M."/>
            <person name="Renard E."/>
        </authorList>
    </citation>
    <scope>NUCLEOTIDE SEQUENCE [LARGE SCALE GENOMIC DNA]</scope>
    <source>
        <strain evidence="1">SPO-2</strain>
    </source>
</reference>
<gene>
    <name evidence="1" type="ORF">LOD99_8804</name>
</gene>
<evidence type="ECO:0000313" key="2">
    <source>
        <dbReference type="Proteomes" id="UP001165289"/>
    </source>
</evidence>
<organism evidence="1 2">
    <name type="scientific">Oopsacas minuta</name>
    <dbReference type="NCBI Taxonomy" id="111878"/>
    <lineage>
        <taxon>Eukaryota</taxon>
        <taxon>Metazoa</taxon>
        <taxon>Porifera</taxon>
        <taxon>Hexactinellida</taxon>
        <taxon>Hexasterophora</taxon>
        <taxon>Lyssacinosida</taxon>
        <taxon>Leucopsacidae</taxon>
        <taxon>Oopsacas</taxon>
    </lineage>
</organism>
<dbReference type="PANTHER" id="PTHR45913:SF22">
    <property type="entry name" value="SCAN BOX DOMAIN-CONTAINING PROTEIN"/>
    <property type="match status" value="1"/>
</dbReference>